<keyword evidence="2" id="KW-1185">Reference proteome</keyword>
<protein>
    <recommendedName>
        <fullName evidence="3">Heterokaryon incompatibility domain-containing protein</fullName>
    </recommendedName>
</protein>
<comment type="caution">
    <text evidence="1">The sequence shown here is derived from an EMBL/GenBank/DDBJ whole genome shotgun (WGS) entry which is preliminary data.</text>
</comment>
<dbReference type="EMBL" id="JAKEKT020000188">
    <property type="protein sequence ID" value="KAL1632650.1"/>
    <property type="molecule type" value="Genomic_DNA"/>
</dbReference>
<evidence type="ECO:0000313" key="1">
    <source>
        <dbReference type="EMBL" id="KAL1632650.1"/>
    </source>
</evidence>
<accession>A0ABR3SZ96</accession>
<name>A0ABR3SZ96_9PEZI</name>
<gene>
    <name evidence="1" type="ORF">SLS58_011357</name>
</gene>
<sequence>MAIDRPIFPRWLCFLEKDKGFSKLARVDEPETWPCKLKEGQLPKYLFVAYTSEQFSLESDDDMQALDDIADAATRYAGLDAYWLGSSCIDQTDDAEDQVYWISDIVRSAALTCMAIGPSKATSGMEDADMMKEWGSRIWTFPEVLLSRAHQPILEVRRGNLDDDDIERLPLTQFPAKVWNDGGESRRLIDHFNGTLHMNNLELMTTALQCLHKRSTASQHFNGDHSYALMGLVNIRPRPIWADSAFQAFARLSLANNSEKLLERLICVLPRRTDQEWWDMSDAFSVNLWDIYPSVQIAANSVTQEFAAQRRCISPVKNEEISPTMPRAATLITTMTTQ</sequence>
<reference evidence="1 2" key="1">
    <citation type="journal article" date="2023" name="Plant Dis.">
        <title>First Report of Diplodia intermedia Causing Canker and Dieback Diseases on Apple Trees in Canada.</title>
        <authorList>
            <person name="Ellouze W."/>
            <person name="Ilyukhin E."/>
            <person name="Sulman M."/>
            <person name="Ali S."/>
        </authorList>
    </citation>
    <scope>NUCLEOTIDE SEQUENCE [LARGE SCALE GENOMIC DNA]</scope>
    <source>
        <strain evidence="1 2">M45-28</strain>
    </source>
</reference>
<organism evidence="1 2">
    <name type="scientific">Diplodia intermedia</name>
    <dbReference type="NCBI Taxonomy" id="856260"/>
    <lineage>
        <taxon>Eukaryota</taxon>
        <taxon>Fungi</taxon>
        <taxon>Dikarya</taxon>
        <taxon>Ascomycota</taxon>
        <taxon>Pezizomycotina</taxon>
        <taxon>Dothideomycetes</taxon>
        <taxon>Dothideomycetes incertae sedis</taxon>
        <taxon>Botryosphaeriales</taxon>
        <taxon>Botryosphaeriaceae</taxon>
        <taxon>Diplodia</taxon>
    </lineage>
</organism>
<evidence type="ECO:0008006" key="3">
    <source>
        <dbReference type="Google" id="ProtNLM"/>
    </source>
</evidence>
<proteinExistence type="predicted"/>
<evidence type="ECO:0000313" key="2">
    <source>
        <dbReference type="Proteomes" id="UP001521184"/>
    </source>
</evidence>
<dbReference type="Proteomes" id="UP001521184">
    <property type="component" value="Unassembled WGS sequence"/>
</dbReference>